<dbReference type="EMBL" id="SBII01000003">
    <property type="protein sequence ID" value="RWX01666.1"/>
    <property type="molecule type" value="Genomic_DNA"/>
</dbReference>
<evidence type="ECO:0008006" key="4">
    <source>
        <dbReference type="Google" id="ProtNLM"/>
    </source>
</evidence>
<comment type="caution">
    <text evidence="2">The sequence shown here is derived from an EMBL/GenBank/DDBJ whole genome shotgun (WGS) entry which is preliminary data.</text>
</comment>
<reference evidence="2 3" key="1">
    <citation type="submission" date="2019-01" db="EMBL/GenBank/DDBJ databases">
        <title>Flavobacterium sp. nov.,isolated from freshwater.</title>
        <authorList>
            <person name="Zhang R."/>
            <person name="Du Z.-J."/>
        </authorList>
    </citation>
    <scope>NUCLEOTIDE SEQUENCE [LARGE SCALE GENOMIC DNA]</scope>
    <source>
        <strain evidence="2 3">1E403</strain>
    </source>
</reference>
<evidence type="ECO:0000313" key="2">
    <source>
        <dbReference type="EMBL" id="RWX01666.1"/>
    </source>
</evidence>
<dbReference type="Proteomes" id="UP000287527">
    <property type="component" value="Unassembled WGS sequence"/>
</dbReference>
<proteinExistence type="predicted"/>
<dbReference type="AlphaFoldDB" id="A0A3S3QM10"/>
<evidence type="ECO:0000256" key="1">
    <source>
        <dbReference type="SAM" id="Coils"/>
    </source>
</evidence>
<feature type="coiled-coil region" evidence="1">
    <location>
        <begin position="235"/>
        <end position="276"/>
    </location>
</feature>
<dbReference type="RefSeq" id="WP_128389203.1">
    <property type="nucleotide sequence ID" value="NZ_SBII01000003.1"/>
</dbReference>
<organism evidence="2 3">
    <name type="scientific">Flavobacterium cerinum</name>
    <dbReference type="NCBI Taxonomy" id="2502784"/>
    <lineage>
        <taxon>Bacteria</taxon>
        <taxon>Pseudomonadati</taxon>
        <taxon>Bacteroidota</taxon>
        <taxon>Flavobacteriia</taxon>
        <taxon>Flavobacteriales</taxon>
        <taxon>Flavobacteriaceae</taxon>
        <taxon>Flavobacterium</taxon>
    </lineage>
</organism>
<sequence>MKKQIFTLAIVFYAVCGYSQFGSPTPNVFPATGYVGLGTTTPTHKLEVISDDGSGYLGTYQETIASFSKYPSLGLNIQGIGYEVGSGRFTTIEHTCKIQMLEGIAKSGFIEFGKIRSANTEKSAVSFGYNDVESMRINHNGKVRIGNGVNDIKTPDGYKLFVEEGILTEKVKIAIKTTTEWADYVFEPEYKLMPLEEVEKFTKENNHLPDVPSAKAMVLEGLDVAKMDAKLLQKIEELTLYAIEQNNEAKELKTKLTEQKEEIELLKAQMKSLLQKQ</sequence>
<evidence type="ECO:0000313" key="3">
    <source>
        <dbReference type="Proteomes" id="UP000287527"/>
    </source>
</evidence>
<name>A0A3S3QM10_9FLAO</name>
<accession>A0A3S3QM10</accession>
<keyword evidence="1" id="KW-0175">Coiled coil</keyword>
<gene>
    <name evidence="2" type="ORF">EPI11_06875</name>
</gene>
<keyword evidence="3" id="KW-1185">Reference proteome</keyword>
<dbReference type="OrthoDB" id="9808753at2"/>
<protein>
    <recommendedName>
        <fullName evidence="4">Cell wall anchor protein</fullName>
    </recommendedName>
</protein>